<dbReference type="InterPro" id="IPR018954">
    <property type="entry name" value="Betagal_dom2"/>
</dbReference>
<dbReference type="EMBL" id="JAGPNK010000017">
    <property type="protein sequence ID" value="KAH7305960.1"/>
    <property type="molecule type" value="Genomic_DNA"/>
</dbReference>
<dbReference type="PANTHER" id="PTHR23421">
    <property type="entry name" value="BETA-GALACTOSIDASE RELATED"/>
    <property type="match status" value="1"/>
</dbReference>
<dbReference type="Pfam" id="PF13364">
    <property type="entry name" value="BetaGal_ABD2"/>
    <property type="match status" value="2"/>
</dbReference>
<dbReference type="InterPro" id="IPR017853">
    <property type="entry name" value="GH"/>
</dbReference>
<dbReference type="Pfam" id="PF13363">
    <property type="entry name" value="BetaGal_dom3"/>
    <property type="match status" value="1"/>
</dbReference>
<proteinExistence type="inferred from homology"/>
<dbReference type="Proteomes" id="UP000813444">
    <property type="component" value="Unassembled WGS sequence"/>
</dbReference>
<keyword evidence="5 8" id="KW-0378">Hydrolase</keyword>
<dbReference type="InterPro" id="IPR031330">
    <property type="entry name" value="Gly_Hdrlase_35_cat"/>
</dbReference>
<dbReference type="Pfam" id="PF10435">
    <property type="entry name" value="BetaGal_dom2"/>
    <property type="match status" value="1"/>
</dbReference>
<dbReference type="FunFam" id="2.60.120.260:FF:000065">
    <property type="entry name" value="Beta-galactosidase A"/>
    <property type="match status" value="1"/>
</dbReference>
<dbReference type="InterPro" id="IPR025300">
    <property type="entry name" value="BetaGal_jelly_roll_dom"/>
</dbReference>
<evidence type="ECO:0000256" key="4">
    <source>
        <dbReference type="ARBA" id="ARBA00022729"/>
    </source>
</evidence>
<dbReference type="Gene3D" id="2.102.20.10">
    <property type="entry name" value="Beta-galactosidase, domain 2"/>
    <property type="match status" value="1"/>
</dbReference>
<evidence type="ECO:0000256" key="10">
    <source>
        <dbReference type="SAM" id="SignalP"/>
    </source>
</evidence>
<evidence type="ECO:0000256" key="6">
    <source>
        <dbReference type="ARBA" id="ARBA00023180"/>
    </source>
</evidence>
<dbReference type="Pfam" id="PF01301">
    <property type="entry name" value="Glyco_hydro_35"/>
    <property type="match status" value="1"/>
</dbReference>
<evidence type="ECO:0000259" key="11">
    <source>
        <dbReference type="SMART" id="SM01029"/>
    </source>
</evidence>
<dbReference type="Gene3D" id="2.60.120.260">
    <property type="entry name" value="Galactose-binding domain-like"/>
    <property type="match status" value="2"/>
</dbReference>
<dbReference type="SMART" id="SM01029">
    <property type="entry name" value="BetaGal_dom2"/>
    <property type="match status" value="1"/>
</dbReference>
<evidence type="ECO:0000313" key="12">
    <source>
        <dbReference type="EMBL" id="KAH7305960.1"/>
    </source>
</evidence>
<protein>
    <recommendedName>
        <fullName evidence="3 8">Beta-galactosidase</fullName>
        <ecNumber evidence="3 8">3.2.1.23</ecNumber>
    </recommendedName>
</protein>
<evidence type="ECO:0000256" key="5">
    <source>
        <dbReference type="ARBA" id="ARBA00022801"/>
    </source>
</evidence>
<evidence type="ECO:0000256" key="2">
    <source>
        <dbReference type="ARBA" id="ARBA00009809"/>
    </source>
</evidence>
<dbReference type="PROSITE" id="PS01182">
    <property type="entry name" value="GLYCOSYL_HYDROL_F35"/>
    <property type="match status" value="1"/>
</dbReference>
<keyword evidence="13" id="KW-1185">Reference proteome</keyword>
<dbReference type="Gene3D" id="2.60.390.10">
    <property type="entry name" value="Beta-galactosidase, domain 3"/>
    <property type="match status" value="1"/>
</dbReference>
<keyword evidence="6" id="KW-0325">Glycoprotein</keyword>
<evidence type="ECO:0000256" key="7">
    <source>
        <dbReference type="ARBA" id="ARBA00023295"/>
    </source>
</evidence>
<organism evidence="12 13">
    <name type="scientific">Stachybotrys elegans</name>
    <dbReference type="NCBI Taxonomy" id="80388"/>
    <lineage>
        <taxon>Eukaryota</taxon>
        <taxon>Fungi</taxon>
        <taxon>Dikarya</taxon>
        <taxon>Ascomycota</taxon>
        <taxon>Pezizomycotina</taxon>
        <taxon>Sordariomycetes</taxon>
        <taxon>Hypocreomycetidae</taxon>
        <taxon>Hypocreales</taxon>
        <taxon>Stachybotryaceae</taxon>
        <taxon>Stachybotrys</taxon>
    </lineage>
</organism>
<dbReference type="FunFam" id="3.20.20.80:FF:000040">
    <property type="entry name" value="Beta-galactosidase A"/>
    <property type="match status" value="1"/>
</dbReference>
<dbReference type="SUPFAM" id="SSF51011">
    <property type="entry name" value="Glycosyl hydrolase domain"/>
    <property type="match status" value="1"/>
</dbReference>
<dbReference type="InterPro" id="IPR037110">
    <property type="entry name" value="Betagal_dom2_sf"/>
</dbReference>
<feature type="domain" description="Beta-galactosidase" evidence="11">
    <location>
        <begin position="393"/>
        <end position="579"/>
    </location>
</feature>
<evidence type="ECO:0000256" key="9">
    <source>
        <dbReference type="RuleBase" id="RU003679"/>
    </source>
</evidence>
<keyword evidence="4 10" id="KW-0732">Signal</keyword>
<evidence type="ECO:0000256" key="8">
    <source>
        <dbReference type="RuleBase" id="RU000675"/>
    </source>
</evidence>
<dbReference type="SUPFAM" id="SSF117100">
    <property type="entry name" value="Beta-galactosidase LacA, domain 3"/>
    <property type="match status" value="1"/>
</dbReference>
<dbReference type="InterPro" id="IPR036833">
    <property type="entry name" value="BetaGal_dom3_sf"/>
</dbReference>
<gene>
    <name evidence="12" type="ORF">B0I35DRAFT_361566</name>
</gene>
<name>A0A8K0WLT6_9HYPO</name>
<dbReference type="InterPro" id="IPR008979">
    <property type="entry name" value="Galactose-bd-like_sf"/>
</dbReference>
<comment type="catalytic activity">
    <reaction evidence="1 8">
        <text>Hydrolysis of terminal non-reducing beta-D-galactose residues in beta-D-galactosides.</text>
        <dbReference type="EC" id="3.2.1.23"/>
    </reaction>
</comment>
<evidence type="ECO:0000256" key="1">
    <source>
        <dbReference type="ARBA" id="ARBA00001412"/>
    </source>
</evidence>
<reference evidence="12" key="1">
    <citation type="journal article" date="2021" name="Nat. Commun.">
        <title>Genetic determinants of endophytism in the Arabidopsis root mycobiome.</title>
        <authorList>
            <person name="Mesny F."/>
            <person name="Miyauchi S."/>
            <person name="Thiergart T."/>
            <person name="Pickel B."/>
            <person name="Atanasova L."/>
            <person name="Karlsson M."/>
            <person name="Huettel B."/>
            <person name="Barry K.W."/>
            <person name="Haridas S."/>
            <person name="Chen C."/>
            <person name="Bauer D."/>
            <person name="Andreopoulos W."/>
            <person name="Pangilinan J."/>
            <person name="LaButti K."/>
            <person name="Riley R."/>
            <person name="Lipzen A."/>
            <person name="Clum A."/>
            <person name="Drula E."/>
            <person name="Henrissat B."/>
            <person name="Kohler A."/>
            <person name="Grigoriev I.V."/>
            <person name="Martin F.M."/>
            <person name="Hacquard S."/>
        </authorList>
    </citation>
    <scope>NUCLEOTIDE SEQUENCE</scope>
    <source>
        <strain evidence="12">MPI-CAGE-CH-0235</strain>
    </source>
</reference>
<feature type="signal peptide" evidence="10">
    <location>
        <begin position="1"/>
        <end position="22"/>
    </location>
</feature>
<evidence type="ECO:0000313" key="13">
    <source>
        <dbReference type="Proteomes" id="UP000813444"/>
    </source>
</evidence>
<sequence>MLLSSSLQLLSIALYLAAGTDARPTAQGLASNVDTGLLHARQQDIVTWDDHSLAINGQRLMVFSGEVHPFRIPVPSLWFDLFQKMKAAGYNCVSTYVDWMLLEGKRGEFRAEGIFSLETYFEAAQKAGLYVIVRPGPFINGEVSGGGFPGWLTRVPSPLRTKTEAYMSATDLYTSEIGKIVAAAQITNGGPVILFQPENEYQLAAGGFAMPDFDYWTAVTKQYQDAGVVVPYINNETPMKGYVSTSTPSKVDIYGFDAYPLGFDCANPTYWPQDALPTYMREVNNNIAPDAPLTIPEFQGGAFQLWGQGGFDNCALLLNMEFERVLYKNNYAAGATIFNIYMTYGGTNWGNLGHVDGYTSYDYGAPITEERLLWREKYSEIKLQANFFHVSPAFLAADRFDPSLDFTDNGAVTVTLASTDASRFYISRHTTYDILDSTQYRLRVSTVGYGDIVIPQLGDTPLVLNGRDSKIHVSDYPVGDERLIYSSAEVFTWKRYEDRTILVLYSGPNEHHEIAVESREGLISEGEILRGLAVNIQQAVSGYTIISWDMSDNVEDRKVVRVNGNFYIYLLNRNEAYNFWVPPTGSDYGTSDIIMKAGYLIRSVQRDGGTINLVGDVNATTPIEIIGGAPLGLTTLTFNGEPLVFEQSPLGVVTATVGFQAPEVTLPPFSEMRWKKIDSLPELSADYDDSAWVDADLKESPSGYRAITTPMSLYATDYGFSAGSVLYRGHFTANGKESTLYLWLQGGTSCGFSVFVDSAFLGSFLGSGGQPGGDLNLQLPSDWEAGSDHVFTIVMDHMGLNSNYVVGDDTLKAPRGITDYTLEGHDLDAVKWKITGNLGGEDYVDLDRGPLNEGGMFAERQGYHQPSPPSEDWEDGQPTEAISKPGITFYTTTFDLDLPRGYDIPLAIKFGTDISAGIYRAQLFVNGYQFGKFVPHIGPQARFPIPPGILDYHGSNTVGITVWAMEEAGAKIEDISWDFSMITATGFGEVEMAPIPAWRQRDGAY</sequence>
<dbReference type="Gene3D" id="3.20.20.80">
    <property type="entry name" value="Glycosidases"/>
    <property type="match status" value="1"/>
</dbReference>
<dbReference type="SUPFAM" id="SSF49785">
    <property type="entry name" value="Galactose-binding domain-like"/>
    <property type="match status" value="2"/>
</dbReference>
<dbReference type="EC" id="3.2.1.23" evidence="3 8"/>
<dbReference type="InterPro" id="IPR025972">
    <property type="entry name" value="BetaGal_dom3"/>
</dbReference>
<comment type="similarity">
    <text evidence="2 9">Belongs to the glycosyl hydrolase 35 family.</text>
</comment>
<feature type="chain" id="PRO_5035471495" description="Beta-galactosidase" evidence="10">
    <location>
        <begin position="23"/>
        <end position="1005"/>
    </location>
</feature>
<dbReference type="InterPro" id="IPR019801">
    <property type="entry name" value="Glyco_hydro_35_CS"/>
</dbReference>
<accession>A0A8K0WLT6</accession>
<dbReference type="InterPro" id="IPR001944">
    <property type="entry name" value="Glycoside_Hdrlase_35"/>
</dbReference>
<dbReference type="SUPFAM" id="SSF51445">
    <property type="entry name" value="(Trans)glycosidases"/>
    <property type="match status" value="1"/>
</dbReference>
<dbReference type="GO" id="GO:0004565">
    <property type="term" value="F:beta-galactosidase activity"/>
    <property type="evidence" value="ECO:0007669"/>
    <property type="project" value="UniProtKB-EC"/>
</dbReference>
<comment type="caution">
    <text evidence="12">The sequence shown here is derived from an EMBL/GenBank/DDBJ whole genome shotgun (WGS) entry which is preliminary data.</text>
</comment>
<dbReference type="PRINTS" id="PR00742">
    <property type="entry name" value="GLHYDRLASE35"/>
</dbReference>
<dbReference type="GO" id="GO:0005975">
    <property type="term" value="P:carbohydrate metabolic process"/>
    <property type="evidence" value="ECO:0007669"/>
    <property type="project" value="InterPro"/>
</dbReference>
<keyword evidence="7 8" id="KW-0326">Glycosidase</keyword>
<dbReference type="OrthoDB" id="1657402at2759"/>
<dbReference type="AlphaFoldDB" id="A0A8K0WLT6"/>
<evidence type="ECO:0000256" key="3">
    <source>
        <dbReference type="ARBA" id="ARBA00012756"/>
    </source>
</evidence>